<name>A0AAQ3TYU5_PASNO</name>
<dbReference type="InterPro" id="IPR029466">
    <property type="entry name" value="NAM-associated_C"/>
</dbReference>
<evidence type="ECO:0000313" key="3">
    <source>
        <dbReference type="EMBL" id="WVZ82098.1"/>
    </source>
</evidence>
<reference evidence="3 4" key="1">
    <citation type="submission" date="2024-02" db="EMBL/GenBank/DDBJ databases">
        <title>High-quality chromosome-scale genome assembly of Pensacola bahiagrass (Paspalum notatum Flugge var. saurae).</title>
        <authorList>
            <person name="Vega J.M."/>
            <person name="Podio M."/>
            <person name="Orjuela J."/>
            <person name="Siena L.A."/>
            <person name="Pessino S.C."/>
            <person name="Combes M.C."/>
            <person name="Mariac C."/>
            <person name="Albertini E."/>
            <person name="Pupilli F."/>
            <person name="Ortiz J.P.A."/>
            <person name="Leblanc O."/>
        </authorList>
    </citation>
    <scope>NUCLEOTIDE SEQUENCE [LARGE SCALE GENOMIC DNA]</scope>
    <source>
        <strain evidence="3">R1</strain>
        <tissue evidence="3">Leaf</tissue>
    </source>
</reference>
<evidence type="ECO:0000259" key="2">
    <source>
        <dbReference type="Pfam" id="PF14303"/>
    </source>
</evidence>
<dbReference type="Proteomes" id="UP001341281">
    <property type="component" value="Chromosome 06"/>
</dbReference>
<dbReference type="PANTHER" id="PTHR45125:SF51">
    <property type="entry name" value="F21J9.4-RELATED"/>
    <property type="match status" value="1"/>
</dbReference>
<evidence type="ECO:0000313" key="4">
    <source>
        <dbReference type="Proteomes" id="UP001341281"/>
    </source>
</evidence>
<gene>
    <name evidence="3" type="ORF">U9M48_029400</name>
</gene>
<dbReference type="Pfam" id="PF14303">
    <property type="entry name" value="NAM-associated"/>
    <property type="match status" value="1"/>
</dbReference>
<protein>
    <recommendedName>
        <fullName evidence="2">No apical meristem-associated C-terminal domain-containing protein</fullName>
    </recommendedName>
</protein>
<proteinExistence type="predicted"/>
<feature type="region of interest" description="Disordered" evidence="1">
    <location>
        <begin position="180"/>
        <end position="233"/>
    </location>
</feature>
<evidence type="ECO:0000256" key="1">
    <source>
        <dbReference type="SAM" id="MobiDB-lite"/>
    </source>
</evidence>
<feature type="compositionally biased region" description="Polar residues" evidence="1">
    <location>
        <begin position="54"/>
        <end position="63"/>
    </location>
</feature>
<dbReference type="PANTHER" id="PTHR45125">
    <property type="entry name" value="F21J9.4-RELATED"/>
    <property type="match status" value="1"/>
</dbReference>
<feature type="domain" description="No apical meristem-associated C-terminal" evidence="2">
    <location>
        <begin position="151"/>
        <end position="284"/>
    </location>
</feature>
<sequence>MPQQFVEESMAADEGDMGTFLAGEGYFSNLLNEENPNMLFDDFSGPPEDHSSPVAVSTPSLRPNQKRSKNFNENEDSLIVSVWLNISTDPVYGINQTRGAFWKRVHDFFHKHKNFESGRTQIEDRRQSGVTFQDKLVQALALFRSEDSDNKSFQFMHCWNELRNQPKWHDKRRQIDAIKQASNKKSKVKKNSSPETATTIIPDSSRIDILKNASPEKDAPKRPIGKKKDKEALRRGMLIKRLQNIFGEKKEFDAEKEKKKEKRFNQAYELEKERLRLDEKNAAMEEKI</sequence>
<organism evidence="3 4">
    <name type="scientific">Paspalum notatum var. saurae</name>
    <dbReference type="NCBI Taxonomy" id="547442"/>
    <lineage>
        <taxon>Eukaryota</taxon>
        <taxon>Viridiplantae</taxon>
        <taxon>Streptophyta</taxon>
        <taxon>Embryophyta</taxon>
        <taxon>Tracheophyta</taxon>
        <taxon>Spermatophyta</taxon>
        <taxon>Magnoliopsida</taxon>
        <taxon>Liliopsida</taxon>
        <taxon>Poales</taxon>
        <taxon>Poaceae</taxon>
        <taxon>PACMAD clade</taxon>
        <taxon>Panicoideae</taxon>
        <taxon>Andropogonodae</taxon>
        <taxon>Paspaleae</taxon>
        <taxon>Paspalinae</taxon>
        <taxon>Paspalum</taxon>
    </lineage>
</organism>
<accession>A0AAQ3TYU5</accession>
<dbReference type="AlphaFoldDB" id="A0AAQ3TYU5"/>
<keyword evidence="4" id="KW-1185">Reference proteome</keyword>
<feature type="region of interest" description="Disordered" evidence="1">
    <location>
        <begin position="39"/>
        <end position="69"/>
    </location>
</feature>
<feature type="compositionally biased region" description="Basic and acidic residues" evidence="1">
    <location>
        <begin position="205"/>
        <end position="233"/>
    </location>
</feature>
<dbReference type="EMBL" id="CP144750">
    <property type="protein sequence ID" value="WVZ82098.1"/>
    <property type="molecule type" value="Genomic_DNA"/>
</dbReference>